<comment type="caution">
    <text evidence="1">The sequence shown here is derived from an EMBL/GenBank/DDBJ whole genome shotgun (WGS) entry which is preliminary data.</text>
</comment>
<dbReference type="AlphaFoldDB" id="A0A9W4X0E1"/>
<protein>
    <submittedName>
        <fullName evidence="1">14313_t:CDS:1</fullName>
    </submittedName>
</protein>
<organism evidence="1 2">
    <name type="scientific">Funneliformis geosporum</name>
    <dbReference type="NCBI Taxonomy" id="1117311"/>
    <lineage>
        <taxon>Eukaryota</taxon>
        <taxon>Fungi</taxon>
        <taxon>Fungi incertae sedis</taxon>
        <taxon>Mucoromycota</taxon>
        <taxon>Glomeromycotina</taxon>
        <taxon>Glomeromycetes</taxon>
        <taxon>Glomerales</taxon>
        <taxon>Glomeraceae</taxon>
        <taxon>Funneliformis</taxon>
    </lineage>
</organism>
<name>A0A9W4X0E1_9GLOM</name>
<dbReference type="Proteomes" id="UP001153678">
    <property type="component" value="Unassembled WGS sequence"/>
</dbReference>
<keyword evidence="2" id="KW-1185">Reference proteome</keyword>
<sequence length="134" mass="15053">MNIIEDSTRNEFMEDFQENTLIQLGLNQEMQQECKTIKSSTAHSIIDTGNATTKLYRDIWPVTATVTNAPIPPFIEALTKFAGWPSTSAEQPTLLPGVGYTFLRVPQSDEFGYLGMRKENNIGLQQSSHIDQRS</sequence>
<accession>A0A9W4X0E1</accession>
<evidence type="ECO:0000313" key="2">
    <source>
        <dbReference type="Proteomes" id="UP001153678"/>
    </source>
</evidence>
<proteinExistence type="predicted"/>
<gene>
    <name evidence="1" type="ORF">FWILDA_LOCUS7927</name>
</gene>
<dbReference type="EMBL" id="CAMKVN010001612">
    <property type="protein sequence ID" value="CAI2177122.1"/>
    <property type="molecule type" value="Genomic_DNA"/>
</dbReference>
<dbReference type="OrthoDB" id="6415790at2759"/>
<reference evidence="1" key="1">
    <citation type="submission" date="2022-08" db="EMBL/GenBank/DDBJ databases">
        <authorList>
            <person name="Kallberg Y."/>
            <person name="Tangrot J."/>
            <person name="Rosling A."/>
        </authorList>
    </citation>
    <scope>NUCLEOTIDE SEQUENCE</scope>
    <source>
        <strain evidence="1">Wild A</strain>
    </source>
</reference>
<evidence type="ECO:0000313" key="1">
    <source>
        <dbReference type="EMBL" id="CAI2177122.1"/>
    </source>
</evidence>